<reference evidence="2" key="2">
    <citation type="submission" date="2010-04" db="EMBL/GenBank/DDBJ databases">
        <authorList>
            <person name="Buell R."/>
            <person name="Hamilton J."/>
            <person name="Hostetler J."/>
        </authorList>
    </citation>
    <scope>NUCLEOTIDE SEQUENCE [LARGE SCALE GENOMIC DNA]</scope>
    <source>
        <strain evidence="2">DAOM:BR144</strain>
    </source>
</reference>
<dbReference type="Proteomes" id="UP000019132">
    <property type="component" value="Unassembled WGS sequence"/>
</dbReference>
<dbReference type="STRING" id="431595.K3WLN3"/>
<evidence type="ECO:0000313" key="1">
    <source>
        <dbReference type="EnsemblProtists" id="PYU1_T005875"/>
    </source>
</evidence>
<dbReference type="AlphaFoldDB" id="K3WLN3"/>
<dbReference type="EMBL" id="GL376573">
    <property type="status" value="NOT_ANNOTATED_CDS"/>
    <property type="molecule type" value="Genomic_DNA"/>
</dbReference>
<sequence length="141" mass="14995">MASCASDTTAANSFEKPNLYQACGGNRIHTAATETLIDTADTDATCCDSCTGSEYTMKCVLLLGMPKGAALTNTKRCEAVEKSTLMATSMLLTNNFDAQGYSGVTMLLSASALVALVTVKWRRASPNKQSPMDDAYYPLLN</sequence>
<dbReference type="EnsemblProtists" id="PYU1_T005875">
    <property type="protein sequence ID" value="PYU1_T005875"/>
    <property type="gene ID" value="PYU1_G005863"/>
</dbReference>
<proteinExistence type="predicted"/>
<dbReference type="HOGENOM" id="CLU_1829236_0_0_1"/>
<reference evidence="1" key="3">
    <citation type="submission" date="2015-02" db="UniProtKB">
        <authorList>
            <consortium name="EnsemblProtists"/>
        </authorList>
    </citation>
    <scope>IDENTIFICATION</scope>
    <source>
        <strain evidence="1">DAOM BR144</strain>
    </source>
</reference>
<protein>
    <submittedName>
        <fullName evidence="1">Uncharacterized protein</fullName>
    </submittedName>
</protein>
<name>K3WLN3_GLOUD</name>
<dbReference type="InParanoid" id="K3WLN3"/>
<dbReference type="VEuPathDB" id="FungiDB:PYU1_G005863"/>
<reference evidence="2" key="1">
    <citation type="journal article" date="2010" name="Genome Biol.">
        <title>Genome sequence of the necrotrophic plant pathogen Pythium ultimum reveals original pathogenicity mechanisms and effector repertoire.</title>
        <authorList>
            <person name="Levesque C.A."/>
            <person name="Brouwer H."/>
            <person name="Cano L."/>
            <person name="Hamilton J.P."/>
            <person name="Holt C."/>
            <person name="Huitema E."/>
            <person name="Raffaele S."/>
            <person name="Robideau G.P."/>
            <person name="Thines M."/>
            <person name="Win J."/>
            <person name="Zerillo M.M."/>
            <person name="Beakes G.W."/>
            <person name="Boore J.L."/>
            <person name="Busam D."/>
            <person name="Dumas B."/>
            <person name="Ferriera S."/>
            <person name="Fuerstenberg S.I."/>
            <person name="Gachon C.M."/>
            <person name="Gaulin E."/>
            <person name="Govers F."/>
            <person name="Grenville-Briggs L."/>
            <person name="Horner N."/>
            <person name="Hostetler J."/>
            <person name="Jiang R.H."/>
            <person name="Johnson J."/>
            <person name="Krajaejun T."/>
            <person name="Lin H."/>
            <person name="Meijer H.J."/>
            <person name="Moore B."/>
            <person name="Morris P."/>
            <person name="Phuntmart V."/>
            <person name="Puiu D."/>
            <person name="Shetty J."/>
            <person name="Stajich J.E."/>
            <person name="Tripathy S."/>
            <person name="Wawra S."/>
            <person name="van West P."/>
            <person name="Whitty B.R."/>
            <person name="Coutinho P.M."/>
            <person name="Henrissat B."/>
            <person name="Martin F."/>
            <person name="Thomas P.D."/>
            <person name="Tyler B.M."/>
            <person name="De Vries R.P."/>
            <person name="Kamoun S."/>
            <person name="Yandell M."/>
            <person name="Tisserat N."/>
            <person name="Buell C.R."/>
        </authorList>
    </citation>
    <scope>NUCLEOTIDE SEQUENCE</scope>
    <source>
        <strain evidence="2">DAOM:BR144</strain>
    </source>
</reference>
<accession>K3WLN3</accession>
<organism evidence="1 2">
    <name type="scientific">Globisporangium ultimum (strain ATCC 200006 / CBS 805.95 / DAOM BR144)</name>
    <name type="common">Pythium ultimum</name>
    <dbReference type="NCBI Taxonomy" id="431595"/>
    <lineage>
        <taxon>Eukaryota</taxon>
        <taxon>Sar</taxon>
        <taxon>Stramenopiles</taxon>
        <taxon>Oomycota</taxon>
        <taxon>Peronosporomycetes</taxon>
        <taxon>Pythiales</taxon>
        <taxon>Pythiaceae</taxon>
        <taxon>Globisporangium</taxon>
    </lineage>
</organism>
<keyword evidence="2" id="KW-1185">Reference proteome</keyword>
<evidence type="ECO:0000313" key="2">
    <source>
        <dbReference type="Proteomes" id="UP000019132"/>
    </source>
</evidence>
<dbReference type="OMA" id="SADIMRC"/>